<keyword evidence="16" id="KW-1185">Reference proteome</keyword>
<evidence type="ECO:0000313" key="16">
    <source>
        <dbReference type="Proteomes" id="UP000289738"/>
    </source>
</evidence>
<dbReference type="InterPro" id="IPR004827">
    <property type="entry name" value="bZIP"/>
</dbReference>
<feature type="compositionally biased region" description="Gly residues" evidence="12">
    <location>
        <begin position="205"/>
        <end position="218"/>
    </location>
</feature>
<dbReference type="PROSITE" id="PS50217">
    <property type="entry name" value="BZIP"/>
    <property type="match status" value="1"/>
</dbReference>
<evidence type="ECO:0000313" key="15">
    <source>
        <dbReference type="EMBL" id="RYR34493.1"/>
    </source>
</evidence>
<dbReference type="Gene3D" id="1.20.5.490">
    <property type="entry name" value="Single helix bin"/>
    <property type="match status" value="1"/>
</dbReference>
<comment type="caution">
    <text evidence="15">The sequence shown here is derived from an EMBL/GenBank/DDBJ whole genome shotgun (WGS) entry which is preliminary data.</text>
</comment>
<dbReference type="SUPFAM" id="SSF57959">
    <property type="entry name" value="Leucine zipper domain"/>
    <property type="match status" value="1"/>
</dbReference>
<dbReference type="CDD" id="cd16617">
    <property type="entry name" value="mRING-HC-C4C4_CesA"/>
    <property type="match status" value="1"/>
</dbReference>
<evidence type="ECO:0000256" key="12">
    <source>
        <dbReference type="SAM" id="MobiDB-lite"/>
    </source>
</evidence>
<dbReference type="Gene3D" id="3.30.40.10">
    <property type="entry name" value="Zinc/RING finger domain, C3HC4 (zinc finger)"/>
    <property type="match status" value="1"/>
</dbReference>
<feature type="region of interest" description="Disordered" evidence="12">
    <location>
        <begin position="120"/>
        <end position="154"/>
    </location>
</feature>
<comment type="subcellular location">
    <subcellularLocation>
        <location evidence="1">Nucleus</location>
    </subcellularLocation>
</comment>
<evidence type="ECO:0000259" key="14">
    <source>
        <dbReference type="PROSITE" id="PS50217"/>
    </source>
</evidence>
<evidence type="ECO:0000256" key="11">
    <source>
        <dbReference type="PROSITE-ProRule" id="PRU00175"/>
    </source>
</evidence>
<dbReference type="InterPro" id="IPR001841">
    <property type="entry name" value="Znf_RING"/>
</dbReference>
<dbReference type="GO" id="GO:0009585">
    <property type="term" value="P:red, far-red light phototransduction"/>
    <property type="evidence" value="ECO:0007669"/>
    <property type="project" value="UniProtKB-KW"/>
</dbReference>
<proteinExistence type="inferred from homology"/>
<evidence type="ECO:0000256" key="2">
    <source>
        <dbReference type="ARBA" id="ARBA00007163"/>
    </source>
</evidence>
<dbReference type="InterPro" id="IPR044280">
    <property type="entry name" value="Hac1/HY5"/>
</dbReference>
<keyword evidence="8" id="KW-0539">Nucleus</keyword>
<dbReference type="GO" id="GO:0003677">
    <property type="term" value="F:DNA binding"/>
    <property type="evidence" value="ECO:0007669"/>
    <property type="project" value="UniProtKB-KW"/>
</dbReference>
<evidence type="ECO:0000256" key="8">
    <source>
        <dbReference type="ARBA" id="ARBA00023242"/>
    </source>
</evidence>
<evidence type="ECO:0000256" key="1">
    <source>
        <dbReference type="ARBA" id="ARBA00004123"/>
    </source>
</evidence>
<dbReference type="GO" id="GO:0010114">
    <property type="term" value="P:response to red light"/>
    <property type="evidence" value="ECO:0007669"/>
    <property type="project" value="TreeGrafter"/>
</dbReference>
<evidence type="ECO:0000256" key="6">
    <source>
        <dbReference type="ARBA" id="ARBA00023159"/>
    </source>
</evidence>
<dbReference type="PANTHER" id="PTHR46714:SF6">
    <property type="entry name" value="TRANSCRIPTIONAL ACTIVATOR HAC1"/>
    <property type="match status" value="1"/>
</dbReference>
<evidence type="ECO:0000256" key="3">
    <source>
        <dbReference type="ARBA" id="ARBA00022843"/>
    </source>
</evidence>
<feature type="compositionally biased region" description="Polar residues" evidence="12">
    <location>
        <begin position="137"/>
        <end position="154"/>
    </location>
</feature>
<evidence type="ECO:0000256" key="4">
    <source>
        <dbReference type="ARBA" id="ARBA00023015"/>
    </source>
</evidence>
<evidence type="ECO:0000256" key="9">
    <source>
        <dbReference type="ARBA" id="ARBA00070194"/>
    </source>
</evidence>
<dbReference type="Pfam" id="PF14569">
    <property type="entry name" value="zf-UDP"/>
    <property type="match status" value="1"/>
</dbReference>
<name>A0A445B744_ARAHY</name>
<gene>
    <name evidence="15" type="ORF">Ahy_A10g049421</name>
</gene>
<dbReference type="GO" id="GO:0005634">
    <property type="term" value="C:nucleus"/>
    <property type="evidence" value="ECO:0007669"/>
    <property type="project" value="UniProtKB-SubCell"/>
</dbReference>
<comment type="similarity">
    <text evidence="2">Belongs to the bZIP family.</text>
</comment>
<dbReference type="FunFam" id="1.20.5.490:FF:000004">
    <property type="entry name" value="Transcription factor HY5"/>
    <property type="match status" value="1"/>
</dbReference>
<dbReference type="PROSITE" id="PS50089">
    <property type="entry name" value="ZF_RING_2"/>
    <property type="match status" value="1"/>
</dbReference>
<dbReference type="GO" id="GO:0000981">
    <property type="term" value="F:DNA-binding transcription factor activity, RNA polymerase II-specific"/>
    <property type="evidence" value="ECO:0007669"/>
    <property type="project" value="InterPro"/>
</dbReference>
<evidence type="ECO:0000256" key="5">
    <source>
        <dbReference type="ARBA" id="ARBA00023125"/>
    </source>
</evidence>
<dbReference type="PROSITE" id="PS00036">
    <property type="entry name" value="BZIP_BASIC"/>
    <property type="match status" value="1"/>
</dbReference>
<keyword evidence="11" id="KW-0479">Metal-binding</keyword>
<keyword evidence="10" id="KW-0607">Phytochrome signaling pathway</keyword>
<keyword evidence="4" id="KW-0805">Transcription regulation</keyword>
<evidence type="ECO:0000256" key="10">
    <source>
        <dbReference type="ARBA" id="ARBA00084091"/>
    </source>
</evidence>
<dbReference type="AlphaFoldDB" id="A0A445B744"/>
<keyword evidence="6" id="KW-0010">Activator</keyword>
<keyword evidence="3" id="KW-0832">Ubl conjugation</keyword>
<accession>A0A445B744</accession>
<dbReference type="Proteomes" id="UP000289738">
    <property type="component" value="Chromosome A10"/>
</dbReference>
<dbReference type="CDD" id="cd14704">
    <property type="entry name" value="bZIP_HY5-like"/>
    <property type="match status" value="1"/>
</dbReference>
<evidence type="ECO:0000259" key="13">
    <source>
        <dbReference type="PROSITE" id="PS50089"/>
    </source>
</evidence>
<dbReference type="Pfam" id="PF00170">
    <property type="entry name" value="bZIP_1"/>
    <property type="match status" value="1"/>
</dbReference>
<keyword evidence="11" id="KW-0862">Zinc</keyword>
<reference evidence="15 16" key="1">
    <citation type="submission" date="2019-01" db="EMBL/GenBank/DDBJ databases">
        <title>Sequencing of cultivated peanut Arachis hypogaea provides insights into genome evolution and oil improvement.</title>
        <authorList>
            <person name="Chen X."/>
        </authorList>
    </citation>
    <scope>NUCLEOTIDE SEQUENCE [LARGE SCALE GENOMIC DNA]</scope>
    <source>
        <strain evidence="16">cv. Fuhuasheng</strain>
        <tissue evidence="15">Leaves</tissue>
    </source>
</reference>
<evidence type="ECO:0000256" key="7">
    <source>
        <dbReference type="ARBA" id="ARBA00023163"/>
    </source>
</evidence>
<dbReference type="PANTHER" id="PTHR46714">
    <property type="entry name" value="TRANSCRIPTIONAL ACTIVATOR HAC1"/>
    <property type="match status" value="1"/>
</dbReference>
<dbReference type="SUPFAM" id="SSF57850">
    <property type="entry name" value="RING/U-box"/>
    <property type="match status" value="1"/>
</dbReference>
<feature type="domain" description="BZIP" evidence="14">
    <location>
        <begin position="231"/>
        <end position="294"/>
    </location>
</feature>
<dbReference type="GO" id="GO:0010218">
    <property type="term" value="P:response to far red light"/>
    <property type="evidence" value="ECO:0007669"/>
    <property type="project" value="TreeGrafter"/>
</dbReference>
<dbReference type="GO" id="GO:0045944">
    <property type="term" value="P:positive regulation of transcription by RNA polymerase II"/>
    <property type="evidence" value="ECO:0007669"/>
    <property type="project" value="InterPro"/>
</dbReference>
<dbReference type="InterPro" id="IPR046347">
    <property type="entry name" value="bZIP_sf"/>
</dbReference>
<dbReference type="GO" id="GO:0008270">
    <property type="term" value="F:zinc ion binding"/>
    <property type="evidence" value="ECO:0007669"/>
    <property type="project" value="UniProtKB-KW"/>
</dbReference>
<dbReference type="InterPro" id="IPR027934">
    <property type="entry name" value="CES_Znf_RING"/>
</dbReference>
<dbReference type="GO" id="GO:0010099">
    <property type="term" value="P:regulation of photomorphogenesis"/>
    <property type="evidence" value="ECO:0007669"/>
    <property type="project" value="TreeGrafter"/>
</dbReference>
<dbReference type="InterPro" id="IPR013083">
    <property type="entry name" value="Znf_RING/FYVE/PHD"/>
</dbReference>
<dbReference type="EMBL" id="SDMP01000010">
    <property type="protein sequence ID" value="RYR34493.1"/>
    <property type="molecule type" value="Genomic_DNA"/>
</dbReference>
<keyword evidence="11" id="KW-0863">Zinc-finger</keyword>
<feature type="domain" description="RING-type" evidence="13">
    <location>
        <begin position="39"/>
        <end position="85"/>
    </location>
</feature>
<keyword evidence="7" id="KW-0804">Transcription</keyword>
<sequence length="308" mass="33779">MDQSGGIATGPRDVLGVRSGSDIGVSICKPLKNLNGKICQICGDTVGLTATGDVFVACQECSFPLCHRCYECECENGNQSCPQCKTRYNSHKDSSHLEVDEDDYEDDDDVDDIENEVNYGEGNINKAGMQWEEDADLSSSSGHDSRMPNSNLHITNGQPVINNLVILIFPPFSHDPGLESDEEVRRVPEIGGESAGPSASRPGAGPTGGQERGQGTGDGQRKRGRSLADKENKRLKRLLRNRVSAQQARERKKAYLIDLETRVKDLEKKNSELKERLSTLQNENQMLRQILKNTTASRRGSNSGTNAE</sequence>
<dbReference type="SMART" id="SM00338">
    <property type="entry name" value="BRLZ"/>
    <property type="match status" value="1"/>
</dbReference>
<protein>
    <recommendedName>
        <fullName evidence="9">Transcription factor HY5</fullName>
    </recommendedName>
</protein>
<keyword evidence="5" id="KW-0238">DNA-binding</keyword>
<organism evidence="15 16">
    <name type="scientific">Arachis hypogaea</name>
    <name type="common">Peanut</name>
    <dbReference type="NCBI Taxonomy" id="3818"/>
    <lineage>
        <taxon>Eukaryota</taxon>
        <taxon>Viridiplantae</taxon>
        <taxon>Streptophyta</taxon>
        <taxon>Embryophyta</taxon>
        <taxon>Tracheophyta</taxon>
        <taxon>Spermatophyta</taxon>
        <taxon>Magnoliopsida</taxon>
        <taxon>eudicotyledons</taxon>
        <taxon>Gunneridae</taxon>
        <taxon>Pentapetalae</taxon>
        <taxon>rosids</taxon>
        <taxon>fabids</taxon>
        <taxon>Fabales</taxon>
        <taxon>Fabaceae</taxon>
        <taxon>Papilionoideae</taxon>
        <taxon>50 kb inversion clade</taxon>
        <taxon>dalbergioids sensu lato</taxon>
        <taxon>Dalbergieae</taxon>
        <taxon>Pterocarpus clade</taxon>
        <taxon>Arachis</taxon>
    </lineage>
</organism>
<feature type="region of interest" description="Disordered" evidence="12">
    <location>
        <begin position="190"/>
        <end position="250"/>
    </location>
</feature>